<accession>A0A0W0RWK5</accession>
<evidence type="ECO:0000313" key="2">
    <source>
        <dbReference type="EMBL" id="KTC75432.1"/>
    </source>
</evidence>
<gene>
    <name evidence="2" type="ORF">Lboz_0865</name>
</gene>
<evidence type="ECO:0000313" key="3">
    <source>
        <dbReference type="Proteomes" id="UP000054695"/>
    </source>
</evidence>
<dbReference type="STRING" id="447.Lboz_0865"/>
<sequence>MKIPHGLLLFFSLIYQSAYAEKPLSPPSGQPPQCEQAYESSGQIKTINNVFNTLSSTCHSAGGMKLMHKILISEYSNEPTGVLFTCTGEDLNYVVFSCLFSTNVGSL</sequence>
<comment type="caution">
    <text evidence="2">The sequence shown here is derived from an EMBL/GenBank/DDBJ whole genome shotgun (WGS) entry which is preliminary data.</text>
</comment>
<reference evidence="2 3" key="1">
    <citation type="submission" date="2015-11" db="EMBL/GenBank/DDBJ databases">
        <title>Genomic analysis of 38 Legionella species identifies large and diverse effector repertoires.</title>
        <authorList>
            <person name="Burstein D."/>
            <person name="Amaro F."/>
            <person name="Zusman T."/>
            <person name="Lifshitz Z."/>
            <person name="Cohen O."/>
            <person name="Gilbert J.A."/>
            <person name="Pupko T."/>
            <person name="Shuman H.A."/>
            <person name="Segal G."/>
        </authorList>
    </citation>
    <scope>NUCLEOTIDE SEQUENCE [LARGE SCALE GENOMIC DNA]</scope>
    <source>
        <strain evidence="2 3">WIGA</strain>
    </source>
</reference>
<keyword evidence="3" id="KW-1185">Reference proteome</keyword>
<feature type="chain" id="PRO_5006911341" evidence="1">
    <location>
        <begin position="21"/>
        <end position="107"/>
    </location>
</feature>
<name>A0A0W0RWK5_LEGBO</name>
<dbReference type="OrthoDB" id="5648104at2"/>
<dbReference type="RefSeq" id="WP_058458558.1">
    <property type="nucleotide sequence ID" value="NZ_CAAAIY010000023.1"/>
</dbReference>
<dbReference type="AlphaFoldDB" id="A0A0W0RWK5"/>
<evidence type="ECO:0000256" key="1">
    <source>
        <dbReference type="SAM" id="SignalP"/>
    </source>
</evidence>
<proteinExistence type="predicted"/>
<dbReference type="Proteomes" id="UP000054695">
    <property type="component" value="Unassembled WGS sequence"/>
</dbReference>
<protein>
    <submittedName>
        <fullName evidence="2">Uncharacterized protein</fullName>
    </submittedName>
</protein>
<dbReference type="PATRIC" id="fig|447.4.peg.936"/>
<organism evidence="2 3">
    <name type="scientific">Legionella bozemanae</name>
    <name type="common">Fluoribacter bozemanae</name>
    <dbReference type="NCBI Taxonomy" id="447"/>
    <lineage>
        <taxon>Bacteria</taxon>
        <taxon>Pseudomonadati</taxon>
        <taxon>Pseudomonadota</taxon>
        <taxon>Gammaproteobacteria</taxon>
        <taxon>Legionellales</taxon>
        <taxon>Legionellaceae</taxon>
        <taxon>Legionella</taxon>
    </lineage>
</organism>
<keyword evidence="1" id="KW-0732">Signal</keyword>
<feature type="signal peptide" evidence="1">
    <location>
        <begin position="1"/>
        <end position="20"/>
    </location>
</feature>
<dbReference type="EMBL" id="LNXU01000010">
    <property type="protein sequence ID" value="KTC75432.1"/>
    <property type="molecule type" value="Genomic_DNA"/>
</dbReference>